<evidence type="ECO:0000259" key="13">
    <source>
        <dbReference type="PROSITE" id="PS50089"/>
    </source>
</evidence>
<comment type="subcellular location">
    <subcellularLocation>
        <location evidence="1">Nucleus</location>
    </subcellularLocation>
</comment>
<feature type="compositionally biased region" description="Basic and acidic residues" evidence="11">
    <location>
        <begin position="75"/>
        <end position="87"/>
    </location>
</feature>
<dbReference type="GO" id="GO:0000122">
    <property type="term" value="P:negative regulation of transcription by RNA polymerase II"/>
    <property type="evidence" value="ECO:0007669"/>
    <property type="project" value="TreeGrafter"/>
</dbReference>
<keyword evidence="4" id="KW-0677">Repeat</keyword>
<evidence type="ECO:0000256" key="1">
    <source>
        <dbReference type="ARBA" id="ARBA00004123"/>
    </source>
</evidence>
<keyword evidence="9" id="KW-0539">Nucleus</keyword>
<evidence type="ECO:0000256" key="9">
    <source>
        <dbReference type="ARBA" id="ARBA00023242"/>
    </source>
</evidence>
<proteinExistence type="inferred from homology"/>
<dbReference type="OMA" id="CPHPCDS"/>
<dbReference type="InterPro" id="IPR034078">
    <property type="entry name" value="NFX1_fam"/>
</dbReference>
<dbReference type="InterPro" id="IPR019787">
    <property type="entry name" value="Znf_PHD-finger"/>
</dbReference>
<reference evidence="15 16" key="1">
    <citation type="journal article" date="2016" name="Proc. Natl. Acad. Sci. U.S.A.">
        <title>Lipid metabolic changes in an early divergent fungus govern the establishment of a mutualistic symbiosis with endobacteria.</title>
        <authorList>
            <person name="Lastovetsky O.A."/>
            <person name="Gaspar M.L."/>
            <person name="Mondo S.J."/>
            <person name="LaButti K.M."/>
            <person name="Sandor L."/>
            <person name="Grigoriev I.V."/>
            <person name="Henry S.A."/>
            <person name="Pawlowska T.E."/>
        </authorList>
    </citation>
    <scope>NUCLEOTIDE SEQUENCE [LARGE SCALE GENOMIC DNA]</scope>
    <source>
        <strain evidence="15 16">ATCC 11559</strain>
    </source>
</reference>
<organism evidence="15 16">
    <name type="scientific">Rhizopus microsporus</name>
    <dbReference type="NCBI Taxonomy" id="58291"/>
    <lineage>
        <taxon>Eukaryota</taxon>
        <taxon>Fungi</taxon>
        <taxon>Fungi incertae sedis</taxon>
        <taxon>Mucoromycota</taxon>
        <taxon>Mucoromycotina</taxon>
        <taxon>Mucoromycetes</taxon>
        <taxon>Mucorales</taxon>
        <taxon>Mucorineae</taxon>
        <taxon>Rhizopodaceae</taxon>
        <taxon>Rhizopus</taxon>
    </lineage>
</organism>
<dbReference type="InterPro" id="IPR000967">
    <property type="entry name" value="Znf_NFX1"/>
</dbReference>
<evidence type="ECO:0000256" key="8">
    <source>
        <dbReference type="ARBA" id="ARBA00023163"/>
    </source>
</evidence>
<evidence type="ECO:0000256" key="3">
    <source>
        <dbReference type="ARBA" id="ARBA00022723"/>
    </source>
</evidence>
<feature type="compositionally biased region" description="Basic and acidic residues" evidence="11">
    <location>
        <begin position="36"/>
        <end position="51"/>
    </location>
</feature>
<dbReference type="Pfam" id="PF01424">
    <property type="entry name" value="R3H"/>
    <property type="match status" value="1"/>
</dbReference>
<dbReference type="PROSITE" id="PS50089">
    <property type="entry name" value="ZF_RING_2"/>
    <property type="match status" value="1"/>
</dbReference>
<dbReference type="EMBL" id="KV921266">
    <property type="protein sequence ID" value="ORE22468.1"/>
    <property type="molecule type" value="Genomic_DNA"/>
</dbReference>
<feature type="region of interest" description="Disordered" evidence="11">
    <location>
        <begin position="1065"/>
        <end position="1122"/>
    </location>
</feature>
<keyword evidence="5 10" id="KW-0863">Zinc-finger</keyword>
<feature type="domain" description="RING-type" evidence="13">
    <location>
        <begin position="174"/>
        <end position="228"/>
    </location>
</feature>
<evidence type="ECO:0000256" key="11">
    <source>
        <dbReference type="SAM" id="MobiDB-lite"/>
    </source>
</evidence>
<dbReference type="PROSITE" id="PS50016">
    <property type="entry name" value="ZF_PHD_2"/>
    <property type="match status" value="1"/>
</dbReference>
<keyword evidence="6" id="KW-0862">Zinc</keyword>
<feature type="compositionally biased region" description="Basic and acidic residues" evidence="11">
    <location>
        <begin position="96"/>
        <end position="107"/>
    </location>
</feature>
<dbReference type="VEuPathDB" id="FungiDB:BCV72DRAFT_34711"/>
<dbReference type="PANTHER" id="PTHR12360:SF12">
    <property type="entry name" value="TRANSCRIPTIONAL REPRESSOR NF-X1"/>
    <property type="match status" value="1"/>
</dbReference>
<evidence type="ECO:0000259" key="12">
    <source>
        <dbReference type="PROSITE" id="PS50016"/>
    </source>
</evidence>
<sequence>MSIEQHTDVAEAGATTVNTPVNSTPSSQKNYKKKKQQQEKGTTEPTLEEKKKRNNNRRWNNKKKPKAEAPATEGNESHVQDNEENKKPKNPSNNKGRRDNRSKDGELKPALFKNRAQSKLTIDDESTDKASNSSQPNRRKNRQRQRTVTEPLPTGDHDIATKLIYELKNSTYECMICMDTVRPANQIWSCDCCWAVFHLGCIKMWANKSLQDTSSNKMVTQWRCPGCQSSRTAIPKDYLCFCGKQRNPEPSKYYTPHSCNQLCKKHKSCPHECVLSCHPGPCPPCNSLGPVKTCYCGKTTQQKRCVNTDYSTQGFSCDIICDELLGCGKHRCEEKCHKGICPPCTVEETQSCYCGKSQRDTRCGSGKQVQLGDHVGHYNCEHKCEKMYKCQQHSCQKGCHPCLADVQSCPFDPETVTTCPCGSNPISELTSEKRTACTDPIPTCESTCNKKLACGHACQMKCHVGECPPCQILVQVSCRCQATTFERTCSAVCEAAGGSPPLCDKVCKTNRNCGRHQCGVVCCPAAKVNGKNKKGTDVVHDCSFTCGKLLSCGKHTCQAKCHKGNCLPCLEATFDEVSCHCGRTVLEPPVRCGTTLPACPHPCIRPNPCGHIRFLNHNCHPDNEPCPPCPALVTRHCLCGKTELKNVPCYRESPRCGRPCEKPLPCGKHHCLKTCHNGPCLVDNESCNQICGNERSCKHPCREKCHHGTPCPETTPCMFRVKASCKCGQNTMEIPCNASSKSSGSKTLLECNDFCAKVHRNRRLALALDIKRDDFGTPSLSLDDLGYYDDSLREFFNENASWCRHMETTLIEFAKDPLKKTSHLRPMKSEYRRFIHRYAVHFNIATEAIDAEPKRSVILRKTLGACRIPTVLLSKAARNPNLNRPPPVLEAAINGEIRAPKNPVNALYLSDMAFGLTKLELDTELVPLMKLGDDTIPFNSTWVNENDAVVVPIINDAVSMDEKELIVWQLKKTLKAAFTSGDVTKQKASRVDCCWVNQKGEITWSEKQLLKSNSTNTASLENSKSSSPKNSNSFAALSNMDDDGWMRVGDDNPYRAVKDAWKEEIQKSTSPRTADSDASSSNVLEEISSDTSSTEKPEMVNVNESKSSESDDWELLTEENNL</sequence>
<dbReference type="InterPro" id="IPR001374">
    <property type="entry name" value="R3H_dom"/>
</dbReference>
<dbReference type="GO" id="GO:0008270">
    <property type="term" value="F:zinc ion binding"/>
    <property type="evidence" value="ECO:0007669"/>
    <property type="project" value="UniProtKB-KW"/>
</dbReference>
<feature type="region of interest" description="Disordered" evidence="11">
    <location>
        <begin position="1015"/>
        <end position="1051"/>
    </location>
</feature>
<dbReference type="SUPFAM" id="SSF82708">
    <property type="entry name" value="R3H domain"/>
    <property type="match status" value="1"/>
</dbReference>
<evidence type="ECO:0000256" key="2">
    <source>
        <dbReference type="ARBA" id="ARBA00007269"/>
    </source>
</evidence>
<evidence type="ECO:0000313" key="15">
    <source>
        <dbReference type="EMBL" id="ORE22468.1"/>
    </source>
</evidence>
<dbReference type="Pfam" id="PF01422">
    <property type="entry name" value="zf-NF-X1"/>
    <property type="match status" value="6"/>
</dbReference>
<dbReference type="SMART" id="SM00438">
    <property type="entry name" value="ZnF_NFX"/>
    <property type="match status" value="9"/>
</dbReference>
<evidence type="ECO:0008006" key="17">
    <source>
        <dbReference type="Google" id="ProtNLM"/>
    </source>
</evidence>
<protein>
    <recommendedName>
        <fullName evidence="17">R3H domain-containing protein</fullName>
    </recommendedName>
</protein>
<feature type="domain" description="R3H" evidence="14">
    <location>
        <begin position="800"/>
        <end position="863"/>
    </location>
</feature>
<evidence type="ECO:0000313" key="16">
    <source>
        <dbReference type="Proteomes" id="UP000242381"/>
    </source>
</evidence>
<feature type="compositionally biased region" description="Polar residues" evidence="11">
    <location>
        <begin position="1067"/>
        <end position="1092"/>
    </location>
</feature>
<feature type="compositionally biased region" description="Polar residues" evidence="11">
    <location>
        <begin position="15"/>
        <end position="27"/>
    </location>
</feature>
<dbReference type="InterPro" id="IPR036867">
    <property type="entry name" value="R3H_dom_sf"/>
</dbReference>
<keyword evidence="7" id="KW-0805">Transcription regulation</keyword>
<dbReference type="GO" id="GO:0005634">
    <property type="term" value="C:nucleus"/>
    <property type="evidence" value="ECO:0007669"/>
    <property type="project" value="UniProtKB-SubCell"/>
</dbReference>
<name>A0A1X0SEE2_RHIZD</name>
<dbReference type="InterPro" id="IPR001841">
    <property type="entry name" value="Znf_RING"/>
</dbReference>
<dbReference type="GO" id="GO:0000981">
    <property type="term" value="F:DNA-binding transcription factor activity, RNA polymerase II-specific"/>
    <property type="evidence" value="ECO:0007669"/>
    <property type="project" value="TreeGrafter"/>
</dbReference>
<evidence type="ECO:0000256" key="10">
    <source>
        <dbReference type="PROSITE-ProRule" id="PRU00175"/>
    </source>
</evidence>
<evidence type="ECO:0000256" key="5">
    <source>
        <dbReference type="ARBA" id="ARBA00022771"/>
    </source>
</evidence>
<dbReference type="CDD" id="cd06008">
    <property type="entry name" value="NF-X1-zinc-finger"/>
    <property type="match status" value="5"/>
</dbReference>
<keyword evidence="8" id="KW-0804">Transcription</keyword>
<dbReference type="Proteomes" id="UP000242381">
    <property type="component" value="Unassembled WGS sequence"/>
</dbReference>
<feature type="compositionally biased region" description="Acidic residues" evidence="11">
    <location>
        <begin position="1110"/>
        <end position="1122"/>
    </location>
</feature>
<gene>
    <name evidence="15" type="ORF">BCV71DRAFT_286504</name>
</gene>
<evidence type="ECO:0000256" key="7">
    <source>
        <dbReference type="ARBA" id="ARBA00023015"/>
    </source>
</evidence>
<dbReference type="GO" id="GO:0000977">
    <property type="term" value="F:RNA polymerase II transcription regulatory region sequence-specific DNA binding"/>
    <property type="evidence" value="ECO:0007669"/>
    <property type="project" value="TreeGrafter"/>
</dbReference>
<feature type="compositionally biased region" description="Low complexity" evidence="11">
    <location>
        <begin position="1022"/>
        <end position="1033"/>
    </location>
</feature>
<dbReference type="SMART" id="SM00393">
    <property type="entry name" value="R3H"/>
    <property type="match status" value="1"/>
</dbReference>
<comment type="similarity">
    <text evidence="2">Belongs to the NFX1 family.</text>
</comment>
<feature type="region of interest" description="Disordered" evidence="11">
    <location>
        <begin position="1"/>
        <end position="155"/>
    </location>
</feature>
<evidence type="ECO:0000256" key="6">
    <source>
        <dbReference type="ARBA" id="ARBA00022833"/>
    </source>
</evidence>
<dbReference type="AlphaFoldDB" id="A0A1X0SEE2"/>
<accession>A0A1X0SEE2</accession>
<feature type="compositionally biased region" description="Basic residues" evidence="11">
    <location>
        <begin position="52"/>
        <end position="65"/>
    </location>
</feature>
<dbReference type="Gene3D" id="3.30.1370.50">
    <property type="entry name" value="R3H-like domain"/>
    <property type="match status" value="1"/>
</dbReference>
<feature type="domain" description="PHD-type" evidence="12">
    <location>
        <begin position="171"/>
        <end position="230"/>
    </location>
</feature>
<evidence type="ECO:0000259" key="14">
    <source>
        <dbReference type="PROSITE" id="PS51061"/>
    </source>
</evidence>
<keyword evidence="3" id="KW-0479">Metal-binding</keyword>
<dbReference type="PANTHER" id="PTHR12360">
    <property type="entry name" value="NUCLEAR TRANSCRIPTION FACTOR, X-BOX BINDING 1 NFX1"/>
    <property type="match status" value="1"/>
</dbReference>
<dbReference type="PROSITE" id="PS51061">
    <property type="entry name" value="R3H"/>
    <property type="match status" value="1"/>
</dbReference>
<evidence type="ECO:0000256" key="4">
    <source>
        <dbReference type="ARBA" id="ARBA00022737"/>
    </source>
</evidence>